<dbReference type="Gene3D" id="2.60.120.10">
    <property type="entry name" value="Jelly Rolls"/>
    <property type="match status" value="1"/>
</dbReference>
<dbReference type="InterPro" id="IPR014710">
    <property type="entry name" value="RmlC-like_jellyroll"/>
</dbReference>
<reference evidence="4" key="1">
    <citation type="submission" date="2017-04" db="EMBL/GenBank/DDBJ databases">
        <title>Function of individual gut microbiota members based on whole genome sequencing of pure cultures obtained from chicken caecum.</title>
        <authorList>
            <person name="Medvecky M."/>
            <person name="Cejkova D."/>
            <person name="Polansky O."/>
            <person name="Karasova D."/>
            <person name="Kubasova T."/>
            <person name="Cizek A."/>
            <person name="Rychlik I."/>
        </authorList>
    </citation>
    <scope>NUCLEOTIDE SEQUENCE [LARGE SCALE GENOMIC DNA]</scope>
    <source>
        <strain evidence="4">An43</strain>
    </source>
</reference>
<dbReference type="EMBL" id="QRWP01000005">
    <property type="protein sequence ID" value="RGT33769.1"/>
    <property type="molecule type" value="Genomic_DNA"/>
</dbReference>
<evidence type="ECO:0000313" key="4">
    <source>
        <dbReference type="Proteomes" id="UP000195386"/>
    </source>
</evidence>
<organism evidence="2 4">
    <name type="scientific">Bacteroides clarus</name>
    <dbReference type="NCBI Taxonomy" id="626929"/>
    <lineage>
        <taxon>Bacteria</taxon>
        <taxon>Pseudomonadati</taxon>
        <taxon>Bacteroidota</taxon>
        <taxon>Bacteroidia</taxon>
        <taxon>Bacteroidales</taxon>
        <taxon>Bacteroidaceae</taxon>
        <taxon>Bacteroides</taxon>
    </lineage>
</organism>
<dbReference type="RefSeq" id="WP_022217694.1">
    <property type="nucleotide sequence ID" value="NZ_CABIZW010000001.1"/>
</dbReference>
<gene>
    <name evidence="2" type="ORF">B5F97_06285</name>
    <name evidence="3" type="ORF">DWX38_08300</name>
</gene>
<dbReference type="SUPFAM" id="SSF51182">
    <property type="entry name" value="RmlC-like cupins"/>
    <property type="match status" value="1"/>
</dbReference>
<reference evidence="3 5" key="3">
    <citation type="submission" date="2018-08" db="EMBL/GenBank/DDBJ databases">
        <title>A genome reference for cultivated species of the human gut microbiota.</title>
        <authorList>
            <person name="Zou Y."/>
            <person name="Xue W."/>
            <person name="Luo G."/>
        </authorList>
    </citation>
    <scope>NUCLEOTIDE SEQUENCE [LARGE SCALE GENOMIC DNA]</scope>
    <source>
        <strain evidence="3 5">AF19-1AC</strain>
    </source>
</reference>
<proteinExistence type="predicted"/>
<dbReference type="AlphaFoldDB" id="A0A1Y3YVG1"/>
<reference evidence="2" key="2">
    <citation type="journal article" date="2018" name="BMC Genomics">
        <title>Whole genome sequencing and function prediction of 133 gut anaerobes isolated from chicken caecum in pure cultures.</title>
        <authorList>
            <person name="Medvecky M."/>
            <person name="Cejkova D."/>
            <person name="Polansky O."/>
            <person name="Karasova D."/>
            <person name="Kubasova T."/>
            <person name="Cizek A."/>
            <person name="Rychlik I."/>
        </authorList>
    </citation>
    <scope>NUCLEOTIDE SEQUENCE</scope>
    <source>
        <strain evidence="2">An43</strain>
    </source>
</reference>
<dbReference type="InterPro" id="IPR008894">
    <property type="entry name" value="QdtA_cupin_dom"/>
</dbReference>
<dbReference type="Proteomes" id="UP000285159">
    <property type="component" value="Unassembled WGS sequence"/>
</dbReference>
<dbReference type="EMBL" id="NFII01000004">
    <property type="protein sequence ID" value="OUO01826.1"/>
    <property type="molecule type" value="Genomic_DNA"/>
</dbReference>
<dbReference type="CDD" id="cd20292">
    <property type="entry name" value="cupin_QdtA-like"/>
    <property type="match status" value="1"/>
</dbReference>
<dbReference type="InterPro" id="IPR011051">
    <property type="entry name" value="RmlC_Cupin_sf"/>
</dbReference>
<accession>A0A1Y3YVG1</accession>
<name>A0A1Y3YVG1_9BACE</name>
<evidence type="ECO:0000313" key="5">
    <source>
        <dbReference type="Proteomes" id="UP000285159"/>
    </source>
</evidence>
<dbReference type="Proteomes" id="UP000195386">
    <property type="component" value="Unassembled WGS sequence"/>
</dbReference>
<protein>
    <submittedName>
        <fullName evidence="3">WxcM-like domain-containing protein</fullName>
    </submittedName>
</protein>
<evidence type="ECO:0000313" key="2">
    <source>
        <dbReference type="EMBL" id="OUO01826.1"/>
    </source>
</evidence>
<sequence length="147" mass="16763">MKNSCNIQLLPTVFDCSLYQLEKNHEEQGNLTYVYNGIHVPFDVKRVFYSYDIPGGEARGAHAHKKCHQFLVAASGSFEVVLDDGVNKRTVLLNRPFYGLHVPPGIWAMEQGFSSGSICLVLASEGYLEEDYIRNYEDFVMYRKECL</sequence>
<comment type="caution">
    <text evidence="2">The sequence shown here is derived from an EMBL/GenBank/DDBJ whole genome shotgun (WGS) entry which is preliminary data.</text>
</comment>
<evidence type="ECO:0000313" key="3">
    <source>
        <dbReference type="EMBL" id="RGT33769.1"/>
    </source>
</evidence>
<dbReference type="Pfam" id="PF05523">
    <property type="entry name" value="FdtA"/>
    <property type="match status" value="1"/>
</dbReference>
<feature type="domain" description="Sugar 3,4-ketoisomerase QdtA cupin" evidence="1">
    <location>
        <begin position="15"/>
        <end position="143"/>
    </location>
</feature>
<evidence type="ECO:0000259" key="1">
    <source>
        <dbReference type="Pfam" id="PF05523"/>
    </source>
</evidence>